<evidence type="ECO:0000256" key="11">
    <source>
        <dbReference type="ARBA" id="ARBA00022884"/>
    </source>
</evidence>
<keyword evidence="5 16" id="KW-0820">tRNA-binding</keyword>
<proteinExistence type="inferred from homology"/>
<keyword evidence="10 15" id="KW-0460">Magnesium</keyword>
<evidence type="ECO:0000256" key="4">
    <source>
        <dbReference type="ARBA" id="ARBA00022490"/>
    </source>
</evidence>
<dbReference type="Pfam" id="PF03483">
    <property type="entry name" value="B3_4"/>
    <property type="match status" value="1"/>
</dbReference>
<dbReference type="Pfam" id="PF17759">
    <property type="entry name" value="tRNA_synthFbeta"/>
    <property type="match status" value="1"/>
</dbReference>
<dbReference type="GO" id="GO:0004826">
    <property type="term" value="F:phenylalanine-tRNA ligase activity"/>
    <property type="evidence" value="ECO:0007669"/>
    <property type="project" value="UniProtKB-EC"/>
</dbReference>
<dbReference type="InterPro" id="IPR020825">
    <property type="entry name" value="Phe-tRNA_synthase-like_B3/B4"/>
</dbReference>
<evidence type="ECO:0000256" key="12">
    <source>
        <dbReference type="ARBA" id="ARBA00022917"/>
    </source>
</evidence>
<keyword evidence="4 15" id="KW-0963">Cytoplasm</keyword>
<keyword evidence="13 15" id="KW-0030">Aminoacyl-tRNA synthetase</keyword>
<dbReference type="InterPro" id="IPR036690">
    <property type="entry name" value="Fdx_antiC-bd_sf"/>
</dbReference>
<evidence type="ECO:0000259" key="19">
    <source>
        <dbReference type="PROSITE" id="PS51483"/>
    </source>
</evidence>
<dbReference type="InterPro" id="IPR012340">
    <property type="entry name" value="NA-bd_OB-fold"/>
</dbReference>
<organism evidence="20 21">
    <name type="scientific">Ancylobacter moscoviensis</name>
    <dbReference type="NCBI Taxonomy" id="2597768"/>
    <lineage>
        <taxon>Bacteria</taxon>
        <taxon>Pseudomonadati</taxon>
        <taxon>Pseudomonadota</taxon>
        <taxon>Alphaproteobacteria</taxon>
        <taxon>Hyphomicrobiales</taxon>
        <taxon>Xanthobacteraceae</taxon>
        <taxon>Ancylobacter</taxon>
    </lineage>
</organism>
<evidence type="ECO:0000256" key="9">
    <source>
        <dbReference type="ARBA" id="ARBA00022840"/>
    </source>
</evidence>
<keyword evidence="9 15" id="KW-0067">ATP-binding</keyword>
<comment type="subunit">
    <text evidence="3 15">Tetramer of two alpha and two beta subunits.</text>
</comment>
<evidence type="ECO:0000256" key="15">
    <source>
        <dbReference type="HAMAP-Rule" id="MF_00283"/>
    </source>
</evidence>
<dbReference type="InterPro" id="IPR033714">
    <property type="entry name" value="tRNA_bind_bactPheRS"/>
</dbReference>
<name>A0ABY3DN91_9HYPH</name>
<dbReference type="PANTHER" id="PTHR10947:SF0">
    <property type="entry name" value="PHENYLALANINE--TRNA LIGASE BETA SUBUNIT"/>
    <property type="match status" value="1"/>
</dbReference>
<feature type="domain" description="FDX-ACB" evidence="18">
    <location>
        <begin position="711"/>
        <end position="804"/>
    </location>
</feature>
<dbReference type="PROSITE" id="PS51447">
    <property type="entry name" value="FDX_ACB"/>
    <property type="match status" value="1"/>
</dbReference>
<evidence type="ECO:0000256" key="14">
    <source>
        <dbReference type="ARBA" id="ARBA00049255"/>
    </source>
</evidence>
<dbReference type="InterPro" id="IPR045060">
    <property type="entry name" value="Phe-tRNA-ligase_IIc_bsu"/>
</dbReference>
<comment type="caution">
    <text evidence="20">The sequence shown here is derived from an EMBL/GenBank/DDBJ whole genome shotgun (WGS) entry which is preliminary data.</text>
</comment>
<dbReference type="SUPFAM" id="SSF55681">
    <property type="entry name" value="Class II aaRS and biotin synthetases"/>
    <property type="match status" value="1"/>
</dbReference>
<dbReference type="Gene3D" id="3.30.70.380">
    <property type="entry name" value="Ferrodoxin-fold anticodon-binding domain"/>
    <property type="match status" value="1"/>
</dbReference>
<keyword evidence="6 15" id="KW-0436">Ligase</keyword>
<comment type="subcellular location">
    <subcellularLocation>
        <location evidence="1 15">Cytoplasm</location>
    </subcellularLocation>
</comment>
<dbReference type="PROSITE" id="PS50886">
    <property type="entry name" value="TRBD"/>
    <property type="match status" value="1"/>
</dbReference>
<dbReference type="EMBL" id="VMBP01000005">
    <property type="protein sequence ID" value="TSJ60923.1"/>
    <property type="molecule type" value="Genomic_DNA"/>
</dbReference>
<dbReference type="Gene3D" id="2.40.50.140">
    <property type="entry name" value="Nucleic acid-binding proteins"/>
    <property type="match status" value="1"/>
</dbReference>
<reference evidence="20 21" key="1">
    <citation type="submission" date="2019-07" db="EMBL/GenBank/DDBJ databases">
        <authorList>
            <person name="Grouzdev D.S."/>
        </authorList>
    </citation>
    <scope>NUCLEOTIDE SEQUENCE [LARGE SCALE GENOMIC DNA]</scope>
    <source>
        <strain evidence="20 21">3C</strain>
    </source>
</reference>
<dbReference type="InterPro" id="IPR005121">
    <property type="entry name" value="Fdx_antiC-bd"/>
</dbReference>
<keyword evidence="21" id="KW-1185">Reference proteome</keyword>
<comment type="catalytic activity">
    <reaction evidence="14 15">
        <text>tRNA(Phe) + L-phenylalanine + ATP = L-phenylalanyl-tRNA(Phe) + AMP + diphosphate + H(+)</text>
        <dbReference type="Rhea" id="RHEA:19413"/>
        <dbReference type="Rhea" id="RHEA-COMP:9668"/>
        <dbReference type="Rhea" id="RHEA-COMP:9699"/>
        <dbReference type="ChEBI" id="CHEBI:15378"/>
        <dbReference type="ChEBI" id="CHEBI:30616"/>
        <dbReference type="ChEBI" id="CHEBI:33019"/>
        <dbReference type="ChEBI" id="CHEBI:58095"/>
        <dbReference type="ChEBI" id="CHEBI:78442"/>
        <dbReference type="ChEBI" id="CHEBI:78531"/>
        <dbReference type="ChEBI" id="CHEBI:456215"/>
        <dbReference type="EC" id="6.1.1.20"/>
    </reaction>
</comment>
<evidence type="ECO:0000256" key="16">
    <source>
        <dbReference type="PROSITE-ProRule" id="PRU00209"/>
    </source>
</evidence>
<dbReference type="Pfam" id="PF01588">
    <property type="entry name" value="tRNA_bind"/>
    <property type="match status" value="1"/>
</dbReference>
<dbReference type="PROSITE" id="PS51483">
    <property type="entry name" value="B5"/>
    <property type="match status" value="1"/>
</dbReference>
<dbReference type="SMART" id="SM00874">
    <property type="entry name" value="B5"/>
    <property type="match status" value="1"/>
</dbReference>
<dbReference type="PANTHER" id="PTHR10947">
    <property type="entry name" value="PHENYLALANYL-TRNA SYNTHETASE BETA CHAIN AND LEUCINE-RICH REPEAT-CONTAINING PROTEIN 47"/>
    <property type="match status" value="1"/>
</dbReference>
<dbReference type="SMART" id="SM00896">
    <property type="entry name" value="FDX-ACB"/>
    <property type="match status" value="1"/>
</dbReference>
<dbReference type="InterPro" id="IPR002547">
    <property type="entry name" value="tRNA-bd_dom"/>
</dbReference>
<keyword evidence="7 15" id="KW-0479">Metal-binding</keyword>
<feature type="binding site" evidence="15">
    <location>
        <position position="461"/>
    </location>
    <ligand>
        <name>Mg(2+)</name>
        <dbReference type="ChEBI" id="CHEBI:18420"/>
        <note>shared with alpha subunit</note>
    </ligand>
</feature>
<evidence type="ECO:0000256" key="13">
    <source>
        <dbReference type="ARBA" id="ARBA00023146"/>
    </source>
</evidence>
<dbReference type="CDD" id="cd00769">
    <property type="entry name" value="PheRS_beta_core"/>
    <property type="match status" value="1"/>
</dbReference>
<feature type="domain" description="TRNA-binding" evidence="17">
    <location>
        <begin position="39"/>
        <end position="149"/>
    </location>
</feature>
<dbReference type="InterPro" id="IPR005147">
    <property type="entry name" value="tRNA_synthase_B5-dom"/>
</dbReference>
<dbReference type="InterPro" id="IPR045864">
    <property type="entry name" value="aa-tRNA-synth_II/BPL/LPL"/>
</dbReference>
<evidence type="ECO:0000256" key="6">
    <source>
        <dbReference type="ARBA" id="ARBA00022598"/>
    </source>
</evidence>
<evidence type="ECO:0000259" key="18">
    <source>
        <dbReference type="PROSITE" id="PS51447"/>
    </source>
</evidence>
<dbReference type="Gene3D" id="3.50.40.10">
    <property type="entry name" value="Phenylalanyl-trna Synthetase, Chain B, domain 3"/>
    <property type="match status" value="1"/>
</dbReference>
<evidence type="ECO:0000256" key="10">
    <source>
        <dbReference type="ARBA" id="ARBA00022842"/>
    </source>
</evidence>
<keyword evidence="12 15" id="KW-0648">Protein biosynthesis</keyword>
<accession>A0ABY3DN91</accession>
<feature type="domain" description="B5" evidence="19">
    <location>
        <begin position="399"/>
        <end position="474"/>
    </location>
</feature>
<comment type="similarity">
    <text evidence="2 15">Belongs to the phenylalanyl-tRNA synthetase beta subunit family. Type 1 subfamily.</text>
</comment>
<dbReference type="Gene3D" id="3.30.930.10">
    <property type="entry name" value="Bira Bifunctional Protein, Domain 2"/>
    <property type="match status" value="1"/>
</dbReference>
<dbReference type="Proteomes" id="UP000315321">
    <property type="component" value="Unassembled WGS sequence"/>
</dbReference>
<evidence type="ECO:0000256" key="1">
    <source>
        <dbReference type="ARBA" id="ARBA00004496"/>
    </source>
</evidence>
<dbReference type="InterPro" id="IPR005146">
    <property type="entry name" value="B3/B4_tRNA-bd"/>
</dbReference>
<dbReference type="SUPFAM" id="SSF54991">
    <property type="entry name" value="Anticodon-binding domain of PheRS"/>
    <property type="match status" value="1"/>
</dbReference>
<evidence type="ECO:0000313" key="20">
    <source>
        <dbReference type="EMBL" id="TSJ60923.1"/>
    </source>
</evidence>
<dbReference type="SUPFAM" id="SSF56037">
    <property type="entry name" value="PheT/TilS domain"/>
    <property type="match status" value="1"/>
</dbReference>
<evidence type="ECO:0000256" key="3">
    <source>
        <dbReference type="ARBA" id="ARBA00011209"/>
    </source>
</evidence>
<dbReference type="SUPFAM" id="SSF50249">
    <property type="entry name" value="Nucleic acid-binding proteins"/>
    <property type="match status" value="1"/>
</dbReference>
<evidence type="ECO:0000256" key="5">
    <source>
        <dbReference type="ARBA" id="ARBA00022555"/>
    </source>
</evidence>
<evidence type="ECO:0000259" key="17">
    <source>
        <dbReference type="PROSITE" id="PS50886"/>
    </source>
</evidence>
<comment type="cofactor">
    <cofactor evidence="15">
        <name>Mg(2+)</name>
        <dbReference type="ChEBI" id="CHEBI:18420"/>
    </cofactor>
    <text evidence="15">Binds 2 magnesium ions per tetramer.</text>
</comment>
<dbReference type="NCBIfam" id="NF045760">
    <property type="entry name" value="YtpR"/>
    <property type="match status" value="1"/>
</dbReference>
<keyword evidence="11 16" id="KW-0694">RNA-binding</keyword>
<dbReference type="InterPro" id="IPR004532">
    <property type="entry name" value="Phe-tRNA-ligase_IIc_bsu_bact"/>
</dbReference>
<feature type="binding site" evidence="15">
    <location>
        <position position="458"/>
    </location>
    <ligand>
        <name>Mg(2+)</name>
        <dbReference type="ChEBI" id="CHEBI:18420"/>
        <note>shared with alpha subunit</note>
    </ligand>
</feature>
<dbReference type="SMART" id="SM00873">
    <property type="entry name" value="B3_4"/>
    <property type="match status" value="1"/>
</dbReference>
<protein>
    <recommendedName>
        <fullName evidence="15">Phenylalanine--tRNA ligase beta subunit</fullName>
        <ecNumber evidence="15">6.1.1.20</ecNumber>
    </recommendedName>
    <alternativeName>
        <fullName evidence="15">Phenylalanyl-tRNA synthetase beta subunit</fullName>
        <shortName evidence="15">PheRS</shortName>
    </alternativeName>
</protein>
<dbReference type="Pfam" id="PF03147">
    <property type="entry name" value="FDX-ACB"/>
    <property type="match status" value="1"/>
</dbReference>
<dbReference type="CDD" id="cd02796">
    <property type="entry name" value="tRNA_bind_bactPheRS"/>
    <property type="match status" value="1"/>
</dbReference>
<dbReference type="SUPFAM" id="SSF46955">
    <property type="entry name" value="Putative DNA-binding domain"/>
    <property type="match status" value="1"/>
</dbReference>
<dbReference type="Pfam" id="PF03484">
    <property type="entry name" value="B5"/>
    <property type="match status" value="1"/>
</dbReference>
<feature type="binding site" evidence="15">
    <location>
        <position position="462"/>
    </location>
    <ligand>
        <name>Mg(2+)</name>
        <dbReference type="ChEBI" id="CHEBI:18420"/>
        <note>shared with alpha subunit</note>
    </ligand>
</feature>
<evidence type="ECO:0000256" key="2">
    <source>
        <dbReference type="ARBA" id="ARBA00008653"/>
    </source>
</evidence>
<keyword evidence="8 15" id="KW-0547">Nucleotide-binding</keyword>
<gene>
    <name evidence="15" type="primary">pheT</name>
    <name evidence="20" type="ORF">FO470_15305</name>
</gene>
<dbReference type="HAMAP" id="MF_00283">
    <property type="entry name" value="Phe_tRNA_synth_beta1"/>
    <property type="match status" value="1"/>
</dbReference>
<dbReference type="NCBIfam" id="TIGR00472">
    <property type="entry name" value="pheT_bact"/>
    <property type="match status" value="1"/>
</dbReference>
<dbReference type="RefSeq" id="WP_144343849.1">
    <property type="nucleotide sequence ID" value="NZ_VMBP01000005.1"/>
</dbReference>
<dbReference type="InterPro" id="IPR041616">
    <property type="entry name" value="PheRS_beta_core"/>
</dbReference>
<evidence type="ECO:0000313" key="21">
    <source>
        <dbReference type="Proteomes" id="UP000315321"/>
    </source>
</evidence>
<dbReference type="Gene3D" id="3.30.56.10">
    <property type="match status" value="2"/>
</dbReference>
<feature type="binding site" evidence="15">
    <location>
        <position position="452"/>
    </location>
    <ligand>
        <name>Mg(2+)</name>
        <dbReference type="ChEBI" id="CHEBI:18420"/>
        <note>shared with alpha subunit</note>
    </ligand>
</feature>
<sequence>MKFTLSWLKEHLDTDASLQDVLDALNRIGLEVEGVEDKAAKLKGFTIAYVISAVQHPNADKLRVCMVDTGAGAPVQVVCGAPNARTGMKSVFSPPGTYIPGKDITLGVGTIRGVESRGMLCSAAELQLSEDHDGIIDLAEDAPVGVPYVDWIGLNDPVIEIAVTPNRADALGVHGVARDLAAAGLGRLVEDEIVPVKGAYPCPVSVTIADGAPCPAFALRLVRGVRNGPSPDWLQAKLRAIGLRPINALVDVTNLLTFDQNRPLHVFDAKKVHGNLVVRRAKAGESLLALDGKTYALDEGMCVIADDKAVESLAGVMGGEESGCDEATTDVLVESALWEPINIAQTGRKLGLNSDARFRFERGIDPAFTLAGLELATKLILDLCGGEASEVVLAGAIPDTTRVIEFPLSLTEKLTGLVATDTEQVETLATLGFRVEGTSGTVRVTPPSWRGDIEGKADLVEEVIRIVGLDRVPSLPFPRDENARKPVLTTLQLRTRKAKRALAARGLVEAVTWSFVAKAEAELFGGGSAALALANPIASDLSDMRPSLLPGLVRSAQTNADRGFGDAALFEVGQVFKGDRPQDQFIAATGIRRATAKPAGAGRHWSGKAEAVDAFDAKADALAVLAAAGAPVANLQISTDAPEWFHPGRSGTFRLGANVIGHFGELHPSVLEALDAAGDGKSPLVGFEVLLDRVPEPKAKATRVKPLLELAAFQPVERDFAFVVPRSVAAGDMVKAAAGVDRKLITAVNVFDLYEGPGIDADKKSVALSVTLQPREKTLTDAEIEAVAGRIVAEVAKKTGATLRG</sequence>
<dbReference type="InterPro" id="IPR009061">
    <property type="entry name" value="DNA-bd_dom_put_sf"/>
</dbReference>
<evidence type="ECO:0000256" key="7">
    <source>
        <dbReference type="ARBA" id="ARBA00022723"/>
    </source>
</evidence>
<evidence type="ECO:0000256" key="8">
    <source>
        <dbReference type="ARBA" id="ARBA00022741"/>
    </source>
</evidence>
<dbReference type="EC" id="6.1.1.20" evidence="15"/>